<dbReference type="GO" id="GO:0016020">
    <property type="term" value="C:membrane"/>
    <property type="evidence" value="ECO:0007669"/>
    <property type="project" value="UniProtKB-SubCell"/>
</dbReference>
<gene>
    <name evidence="6" type="ORF">LOT_0497</name>
</gene>
<dbReference type="PANTHER" id="PTHR37306">
    <property type="entry name" value="COLICIN V PRODUCTION PROTEIN"/>
    <property type="match status" value="1"/>
</dbReference>
<dbReference type="EMBL" id="BASH01000001">
    <property type="protein sequence ID" value="GAD15959.1"/>
    <property type="molecule type" value="Genomic_DNA"/>
</dbReference>
<evidence type="ECO:0000256" key="5">
    <source>
        <dbReference type="SAM" id="Phobius"/>
    </source>
</evidence>
<feature type="transmembrane region" description="Helical" evidence="5">
    <location>
        <begin position="28"/>
        <end position="51"/>
    </location>
</feature>
<keyword evidence="4 5" id="KW-0472">Membrane</keyword>
<feature type="transmembrane region" description="Helical" evidence="5">
    <location>
        <begin position="104"/>
        <end position="128"/>
    </location>
</feature>
<dbReference type="PATRIC" id="fig|1423780.4.peg.1146"/>
<comment type="subcellular location">
    <subcellularLocation>
        <location evidence="1">Membrane</location>
        <topology evidence="1">Multi-pass membrane protein</topology>
    </subcellularLocation>
</comment>
<keyword evidence="2 5" id="KW-0812">Transmembrane</keyword>
<dbReference type="PANTHER" id="PTHR37306:SF1">
    <property type="entry name" value="COLICIN V PRODUCTION PROTEIN"/>
    <property type="match status" value="1"/>
</dbReference>
<dbReference type="Proteomes" id="UP000016361">
    <property type="component" value="Unassembled WGS sequence"/>
</dbReference>
<comment type="caution">
    <text evidence="6">The sequence shown here is derived from an EMBL/GenBank/DDBJ whole genome shotgun (WGS) entry which is preliminary data.</text>
</comment>
<keyword evidence="3 5" id="KW-1133">Transmembrane helix</keyword>
<dbReference type="GO" id="GO:0009403">
    <property type="term" value="P:toxin biosynthetic process"/>
    <property type="evidence" value="ECO:0007669"/>
    <property type="project" value="InterPro"/>
</dbReference>
<evidence type="ECO:0000256" key="3">
    <source>
        <dbReference type="ARBA" id="ARBA00022989"/>
    </source>
</evidence>
<dbReference type="Pfam" id="PF02674">
    <property type="entry name" value="Colicin_V"/>
    <property type="match status" value="1"/>
</dbReference>
<evidence type="ECO:0000313" key="7">
    <source>
        <dbReference type="Proteomes" id="UP000016361"/>
    </source>
</evidence>
<keyword evidence="7" id="KW-1185">Reference proteome</keyword>
<name>S4NB72_9LACO</name>
<evidence type="ECO:0000313" key="6">
    <source>
        <dbReference type="EMBL" id="GAD15959.1"/>
    </source>
</evidence>
<accession>S4NB72</accession>
<dbReference type="STRING" id="1423780.FD05_GL001138"/>
<proteinExistence type="predicted"/>
<evidence type="ECO:0000256" key="1">
    <source>
        <dbReference type="ARBA" id="ARBA00004141"/>
    </source>
</evidence>
<evidence type="ECO:0000256" key="2">
    <source>
        <dbReference type="ARBA" id="ARBA00022692"/>
    </source>
</evidence>
<dbReference type="InterPro" id="IPR003825">
    <property type="entry name" value="Colicin-V_CvpA"/>
</dbReference>
<reference evidence="7" key="1">
    <citation type="journal article" date="2013" name="Genome Announc.">
        <title>Draft Genome Sequence of D-Branched-Chain Amino Acid Producer Lactobacillus otakiensis JCM 15040T, Isolated from a Traditional Japanese Pickle.</title>
        <authorList>
            <person name="Doi K."/>
            <person name="Mori K."/>
            <person name="Mutaguchi Y."/>
            <person name="Tashiro K."/>
            <person name="Fujino Y."/>
            <person name="Ohmori T."/>
            <person name="Kuhara S."/>
            <person name="Ohshima T."/>
        </authorList>
    </citation>
    <scope>NUCLEOTIDE SEQUENCE [LARGE SCALE GENOMIC DNA]</scope>
    <source>
        <strain evidence="7">JCM 15040</strain>
    </source>
</reference>
<dbReference type="eggNOG" id="COG1286">
    <property type="taxonomic scope" value="Bacteria"/>
</dbReference>
<feature type="transmembrane region" description="Helical" evidence="5">
    <location>
        <begin position="63"/>
        <end position="84"/>
    </location>
</feature>
<dbReference type="AlphaFoldDB" id="S4NB72"/>
<evidence type="ECO:0000256" key="4">
    <source>
        <dbReference type="ARBA" id="ARBA00023136"/>
    </source>
</evidence>
<organism evidence="6 7">
    <name type="scientific">Lentilactobacillus otakiensis DSM 19908 = JCM 15040</name>
    <dbReference type="NCBI Taxonomy" id="1423780"/>
    <lineage>
        <taxon>Bacteria</taxon>
        <taxon>Bacillati</taxon>
        <taxon>Bacillota</taxon>
        <taxon>Bacilli</taxon>
        <taxon>Lactobacillales</taxon>
        <taxon>Lactobacillaceae</taxon>
        <taxon>Lentilactobacillus</taxon>
    </lineage>
</organism>
<dbReference type="RefSeq" id="WP_020280415.1">
    <property type="nucleotide sequence ID" value="NZ_AZED01000014.1"/>
</dbReference>
<sequence>MIFSIGIILILIFGFLRGLHRGFVNEILSLIGFLAATFVSIVGTSPIAGWINQAIFQSGQNETAQLIIKWVIFAVLFGLVWRIVRLLSDLLAPITRLPLLHQLNSLLGGIADFIIKYLFIFILLNFLLMFPSQSIRDQYEQSDVSQWIVKKTPILSDEMIQIWDQHSSEVNV</sequence>
<dbReference type="OrthoDB" id="2143375at2"/>
<dbReference type="GeneID" id="301048371"/>
<protein>
    <submittedName>
        <fullName evidence="6">Colicin V production protein</fullName>
    </submittedName>
</protein>